<dbReference type="InterPro" id="IPR009241">
    <property type="entry name" value="HigB-like"/>
</dbReference>
<organism evidence="2 3">
    <name type="scientific">Phytoactinopolyspora halophila</name>
    <dbReference type="NCBI Taxonomy" id="1981511"/>
    <lineage>
        <taxon>Bacteria</taxon>
        <taxon>Bacillati</taxon>
        <taxon>Actinomycetota</taxon>
        <taxon>Actinomycetes</taxon>
        <taxon>Jiangellales</taxon>
        <taxon>Jiangellaceae</taxon>
        <taxon>Phytoactinopolyspora</taxon>
    </lineage>
</organism>
<name>A0A329R3E1_9ACTN</name>
<feature type="compositionally biased region" description="Basic residues" evidence="1">
    <location>
        <begin position="68"/>
        <end position="78"/>
    </location>
</feature>
<evidence type="ECO:0000313" key="2">
    <source>
        <dbReference type="EMBL" id="RAW18002.1"/>
    </source>
</evidence>
<proteinExistence type="predicted"/>
<gene>
    <name evidence="2" type="ORF">DPM12_03975</name>
</gene>
<dbReference type="OrthoDB" id="4965795at2"/>
<evidence type="ECO:0000256" key="1">
    <source>
        <dbReference type="SAM" id="MobiDB-lite"/>
    </source>
</evidence>
<protein>
    <recommendedName>
        <fullName evidence="4">Type II toxin-antitoxin system RelE/ParE family toxin</fullName>
    </recommendedName>
</protein>
<dbReference type="Pfam" id="PF05973">
    <property type="entry name" value="Gp49"/>
    <property type="match status" value="1"/>
</dbReference>
<keyword evidence="3" id="KW-1185">Reference proteome</keyword>
<sequence>MRYHQVVGEEAWTLSRQLGDGLRELRFSCEGVHRRVTYYLHPEKRAITLTTFRKQRQSERHEVERARKAMRRDRERRR</sequence>
<comment type="caution">
    <text evidence="2">The sequence shown here is derived from an EMBL/GenBank/DDBJ whole genome shotgun (WGS) entry which is preliminary data.</text>
</comment>
<dbReference type="EMBL" id="QMIG01000002">
    <property type="protein sequence ID" value="RAW18002.1"/>
    <property type="molecule type" value="Genomic_DNA"/>
</dbReference>
<accession>A0A329R3E1</accession>
<evidence type="ECO:0000313" key="3">
    <source>
        <dbReference type="Proteomes" id="UP000250462"/>
    </source>
</evidence>
<dbReference type="Proteomes" id="UP000250462">
    <property type="component" value="Unassembled WGS sequence"/>
</dbReference>
<feature type="region of interest" description="Disordered" evidence="1">
    <location>
        <begin position="53"/>
        <end position="78"/>
    </location>
</feature>
<feature type="compositionally biased region" description="Basic and acidic residues" evidence="1">
    <location>
        <begin position="56"/>
        <end position="67"/>
    </location>
</feature>
<dbReference type="AlphaFoldDB" id="A0A329R3E1"/>
<evidence type="ECO:0008006" key="4">
    <source>
        <dbReference type="Google" id="ProtNLM"/>
    </source>
</evidence>
<reference evidence="2 3" key="1">
    <citation type="submission" date="2018-06" db="EMBL/GenBank/DDBJ databases">
        <title>Phytoactinopolyspora halophila sp. nov., a novel halophilic actinomycete isolated from a saline soil in China.</title>
        <authorList>
            <person name="Tang S.-K."/>
        </authorList>
    </citation>
    <scope>NUCLEOTIDE SEQUENCE [LARGE SCALE GENOMIC DNA]</scope>
    <source>
        <strain evidence="2 3">YIM 96934</strain>
    </source>
</reference>